<dbReference type="Proteomes" id="UP000431901">
    <property type="component" value="Unassembled WGS sequence"/>
</dbReference>
<protein>
    <recommendedName>
        <fullName evidence="1">non-specific serine/threonine protein kinase</fullName>
        <ecNumber evidence="1">2.7.11.1</ecNumber>
    </recommendedName>
</protein>
<dbReference type="Gene3D" id="3.30.200.20">
    <property type="entry name" value="Phosphorylase Kinase, domain 1"/>
    <property type="match status" value="1"/>
</dbReference>
<evidence type="ECO:0000256" key="2">
    <source>
        <dbReference type="ARBA" id="ARBA00022527"/>
    </source>
</evidence>
<evidence type="ECO:0000313" key="10">
    <source>
        <dbReference type="EMBL" id="MXQ65036.1"/>
    </source>
</evidence>
<comment type="caution">
    <text evidence="10">The sequence shown here is derived from an EMBL/GenBank/DDBJ whole genome shotgun (WGS) entry which is preliminary data.</text>
</comment>
<dbReference type="RefSeq" id="WP_161103183.1">
    <property type="nucleotide sequence ID" value="NZ_JBHLYI010000001.1"/>
</dbReference>
<dbReference type="PANTHER" id="PTHR43289:SF6">
    <property type="entry name" value="SERINE_THREONINE-PROTEIN KINASE NEKL-3"/>
    <property type="match status" value="1"/>
</dbReference>
<evidence type="ECO:0000256" key="1">
    <source>
        <dbReference type="ARBA" id="ARBA00012513"/>
    </source>
</evidence>
<keyword evidence="8" id="KW-0472">Membrane</keyword>
<dbReference type="AlphaFoldDB" id="A0A6I4WAD8"/>
<keyword evidence="11" id="KW-1185">Reference proteome</keyword>
<dbReference type="SUPFAM" id="SSF56112">
    <property type="entry name" value="Protein kinase-like (PK-like)"/>
    <property type="match status" value="1"/>
</dbReference>
<keyword evidence="5" id="KW-0418">Kinase</keyword>
<feature type="domain" description="Protein kinase" evidence="9">
    <location>
        <begin position="14"/>
        <end position="270"/>
    </location>
</feature>
<feature type="compositionally biased region" description="Basic and acidic residues" evidence="7">
    <location>
        <begin position="339"/>
        <end position="350"/>
    </location>
</feature>
<name>A0A6I4WAD8_9ACTN</name>
<keyword evidence="8" id="KW-0812">Transmembrane</keyword>
<dbReference type="PANTHER" id="PTHR43289">
    <property type="entry name" value="MITOGEN-ACTIVATED PROTEIN KINASE KINASE KINASE 20-RELATED"/>
    <property type="match status" value="1"/>
</dbReference>
<keyword evidence="2" id="KW-0723">Serine/threonine-protein kinase</keyword>
<dbReference type="EMBL" id="WUTW01000002">
    <property type="protein sequence ID" value="MXQ65036.1"/>
    <property type="molecule type" value="Genomic_DNA"/>
</dbReference>
<proteinExistence type="predicted"/>
<keyword evidence="6" id="KW-0067">ATP-binding</keyword>
<dbReference type="SMART" id="SM00220">
    <property type="entry name" value="S_TKc"/>
    <property type="match status" value="1"/>
</dbReference>
<dbReference type="Gene3D" id="1.10.510.10">
    <property type="entry name" value="Transferase(Phosphotransferase) domain 1"/>
    <property type="match status" value="1"/>
</dbReference>
<dbReference type="GO" id="GO:0005524">
    <property type="term" value="F:ATP binding"/>
    <property type="evidence" value="ECO:0007669"/>
    <property type="project" value="UniProtKB-KW"/>
</dbReference>
<dbReference type="EC" id="2.7.11.1" evidence="1"/>
<organism evidence="10 11">
    <name type="scientific">Actinomadura rayongensis</name>
    <dbReference type="NCBI Taxonomy" id="1429076"/>
    <lineage>
        <taxon>Bacteria</taxon>
        <taxon>Bacillati</taxon>
        <taxon>Actinomycetota</taxon>
        <taxon>Actinomycetes</taxon>
        <taxon>Streptosporangiales</taxon>
        <taxon>Thermomonosporaceae</taxon>
        <taxon>Actinomadura</taxon>
    </lineage>
</organism>
<evidence type="ECO:0000256" key="7">
    <source>
        <dbReference type="SAM" id="MobiDB-lite"/>
    </source>
</evidence>
<keyword evidence="4" id="KW-0547">Nucleotide-binding</keyword>
<feature type="compositionally biased region" description="Low complexity" evidence="7">
    <location>
        <begin position="351"/>
        <end position="360"/>
    </location>
</feature>
<evidence type="ECO:0000256" key="8">
    <source>
        <dbReference type="SAM" id="Phobius"/>
    </source>
</evidence>
<feature type="transmembrane region" description="Helical" evidence="8">
    <location>
        <begin position="314"/>
        <end position="335"/>
    </location>
</feature>
<evidence type="ECO:0000313" key="11">
    <source>
        <dbReference type="Proteomes" id="UP000431901"/>
    </source>
</evidence>
<dbReference type="InterPro" id="IPR000719">
    <property type="entry name" value="Prot_kinase_dom"/>
</dbReference>
<dbReference type="OrthoDB" id="3815424at2"/>
<sequence length="482" mass="50376">MPQRSARPWRAAGYDEEARLGAAVVLAAERVTGTPVVLRYVPMRALADRAQRAAFLADAARLEGVADPHVLRLRHLVTDPRLDRPHRHVGTGDGAALAYEAVQCVGLATLLDRTGPLPLEAVLAVAADATAGLAAAHARGVRHNVVAPRRMLVTADGRVLLAGLALGGVEDAGLARRAPELWRGGSASAATDRYALGCVLVECLTGRPPFPRRAPSSLMGAHLTAAPPLDALPSAVRPVLAALLAKDPPRGLQPAAVADLAAAACGPDWAARGRRALGDRAAALVRPFDTTPRPIETPSPAAWRPSWPRAARDVTAAVAAVAVAVSVVVVVMAALRGLHGGDRPDPEAAARRTTASGTAHRTPRRKRTAHETTHRATHRAASCPAGDGLTITPSSGGTRTRITVRGTGVVANGSVRIHFYADTMGTARTDSGGCFRARLPIPRPDFYAHFPGTRFDVYVTEYDPAGNYSGNGPGRVGFLLIG</sequence>
<dbReference type="Pfam" id="PF00069">
    <property type="entry name" value="Pkinase"/>
    <property type="match status" value="1"/>
</dbReference>
<accession>A0A6I4WAD8</accession>
<evidence type="ECO:0000256" key="6">
    <source>
        <dbReference type="ARBA" id="ARBA00022840"/>
    </source>
</evidence>
<evidence type="ECO:0000259" key="9">
    <source>
        <dbReference type="PROSITE" id="PS50011"/>
    </source>
</evidence>
<evidence type="ECO:0000256" key="3">
    <source>
        <dbReference type="ARBA" id="ARBA00022679"/>
    </source>
</evidence>
<keyword evidence="8" id="KW-1133">Transmembrane helix</keyword>
<dbReference type="PROSITE" id="PS50011">
    <property type="entry name" value="PROTEIN_KINASE_DOM"/>
    <property type="match status" value="1"/>
</dbReference>
<dbReference type="GO" id="GO:0004674">
    <property type="term" value="F:protein serine/threonine kinase activity"/>
    <property type="evidence" value="ECO:0007669"/>
    <property type="project" value="UniProtKB-KW"/>
</dbReference>
<evidence type="ECO:0000256" key="4">
    <source>
        <dbReference type="ARBA" id="ARBA00022741"/>
    </source>
</evidence>
<dbReference type="InterPro" id="IPR011009">
    <property type="entry name" value="Kinase-like_dom_sf"/>
</dbReference>
<evidence type="ECO:0000256" key="5">
    <source>
        <dbReference type="ARBA" id="ARBA00022777"/>
    </source>
</evidence>
<keyword evidence="3" id="KW-0808">Transferase</keyword>
<reference evidence="10 11" key="1">
    <citation type="submission" date="2019-12" db="EMBL/GenBank/DDBJ databases">
        <title>Nocardia macrotermitis sp. nov. and Nocardia aurantia sp. nov., isolated from the gut of the fungus growing-termite Macrotermes natalensis.</title>
        <authorList>
            <person name="Christine B."/>
            <person name="Rene B."/>
        </authorList>
    </citation>
    <scope>NUCLEOTIDE SEQUENCE [LARGE SCALE GENOMIC DNA]</scope>
    <source>
        <strain evidence="10 11">DSM 102126</strain>
    </source>
</reference>
<gene>
    <name evidence="10" type="ORF">GQ466_13420</name>
</gene>
<feature type="region of interest" description="Disordered" evidence="7">
    <location>
        <begin position="339"/>
        <end position="399"/>
    </location>
</feature>